<dbReference type="Proteomes" id="UP000583929">
    <property type="component" value="Unassembled WGS sequence"/>
</dbReference>
<dbReference type="EMBL" id="JAATIQ010000158">
    <property type="protein sequence ID" value="KAF4376041.1"/>
    <property type="molecule type" value="Genomic_DNA"/>
</dbReference>
<protein>
    <submittedName>
        <fullName evidence="1">Uncharacterized protein</fullName>
    </submittedName>
</protein>
<reference evidence="1 2" key="1">
    <citation type="journal article" date="2020" name="bioRxiv">
        <title>Sequence and annotation of 42 cannabis genomes reveals extensive copy number variation in cannabinoid synthesis and pathogen resistance genes.</title>
        <authorList>
            <person name="Mckernan K.J."/>
            <person name="Helbert Y."/>
            <person name="Kane L.T."/>
            <person name="Ebling H."/>
            <person name="Zhang L."/>
            <person name="Liu B."/>
            <person name="Eaton Z."/>
            <person name="Mclaughlin S."/>
            <person name="Kingan S."/>
            <person name="Baybayan P."/>
            <person name="Concepcion G."/>
            <person name="Jordan M."/>
            <person name="Riva A."/>
            <person name="Barbazuk W."/>
            <person name="Harkins T."/>
        </authorList>
    </citation>
    <scope>NUCLEOTIDE SEQUENCE [LARGE SCALE GENOMIC DNA]</scope>
    <source>
        <strain evidence="2">cv. Jamaican Lion 4</strain>
        <tissue evidence="1">Leaf</tissue>
    </source>
</reference>
<proteinExistence type="predicted"/>
<evidence type="ECO:0000313" key="1">
    <source>
        <dbReference type="EMBL" id="KAF4376041.1"/>
    </source>
</evidence>
<organism evidence="1 2">
    <name type="scientific">Cannabis sativa</name>
    <name type="common">Hemp</name>
    <name type="synonym">Marijuana</name>
    <dbReference type="NCBI Taxonomy" id="3483"/>
    <lineage>
        <taxon>Eukaryota</taxon>
        <taxon>Viridiplantae</taxon>
        <taxon>Streptophyta</taxon>
        <taxon>Embryophyta</taxon>
        <taxon>Tracheophyta</taxon>
        <taxon>Spermatophyta</taxon>
        <taxon>Magnoliopsida</taxon>
        <taxon>eudicotyledons</taxon>
        <taxon>Gunneridae</taxon>
        <taxon>Pentapetalae</taxon>
        <taxon>rosids</taxon>
        <taxon>fabids</taxon>
        <taxon>Rosales</taxon>
        <taxon>Cannabaceae</taxon>
        <taxon>Cannabis</taxon>
    </lineage>
</organism>
<gene>
    <name evidence="1" type="ORF">G4B88_029405</name>
</gene>
<name>A0A7J6FZ73_CANSA</name>
<dbReference type="AlphaFoldDB" id="A0A7J6FZ73"/>
<keyword evidence="2" id="KW-1185">Reference proteome</keyword>
<sequence length="103" mass="11920">MARQGSIYRLERFKVNCHLLFFPIIGDNRSSVKHKTIRRNLVIKLQPLLCRCNGTQHRLAIDPTLDVGSSSEFIAKHLSNPRNLIPRRHYKRNHAGTIASCRF</sequence>
<evidence type="ECO:0000313" key="2">
    <source>
        <dbReference type="Proteomes" id="UP000583929"/>
    </source>
</evidence>
<accession>A0A7J6FZ73</accession>
<comment type="caution">
    <text evidence="1">The sequence shown here is derived from an EMBL/GenBank/DDBJ whole genome shotgun (WGS) entry which is preliminary data.</text>
</comment>